<dbReference type="GO" id="GO:0001228">
    <property type="term" value="F:DNA-binding transcription activator activity, RNA polymerase II-specific"/>
    <property type="evidence" value="ECO:0007669"/>
    <property type="project" value="InterPro"/>
</dbReference>
<dbReference type="AlphaFoldDB" id="A0A068V678"/>
<dbReference type="Pfam" id="PF00808">
    <property type="entry name" value="CBFD_NFYB_HMF"/>
    <property type="match status" value="1"/>
</dbReference>
<keyword evidence="3" id="KW-0804">Transcription</keyword>
<feature type="domain" description="Transcription factor CBF/NF-Y/archaeal histone" evidence="5">
    <location>
        <begin position="195"/>
        <end position="257"/>
    </location>
</feature>
<dbReference type="InterPro" id="IPR003958">
    <property type="entry name" value="CBFA_NFYB_domain"/>
</dbReference>
<dbReference type="PANTHER" id="PTHR11064">
    <property type="entry name" value="CCAAT-BINDING TRANSCRIPTION FACTOR-RELATED"/>
    <property type="match status" value="1"/>
</dbReference>
<dbReference type="Gene3D" id="1.10.20.10">
    <property type="entry name" value="Histone, subunit A"/>
    <property type="match status" value="1"/>
</dbReference>
<evidence type="ECO:0000313" key="7">
    <source>
        <dbReference type="Proteomes" id="UP000295252"/>
    </source>
</evidence>
<evidence type="ECO:0000256" key="4">
    <source>
        <dbReference type="SAM" id="MobiDB-lite"/>
    </source>
</evidence>
<dbReference type="EMBL" id="HG739199">
    <property type="protein sequence ID" value="CDP16072.1"/>
    <property type="molecule type" value="Genomic_DNA"/>
</dbReference>
<dbReference type="PRINTS" id="PR00615">
    <property type="entry name" value="CCAATSUBUNTA"/>
</dbReference>
<organism evidence="6 7">
    <name type="scientific">Coffea canephora</name>
    <name type="common">Robusta coffee</name>
    <dbReference type="NCBI Taxonomy" id="49390"/>
    <lineage>
        <taxon>Eukaryota</taxon>
        <taxon>Viridiplantae</taxon>
        <taxon>Streptophyta</taxon>
        <taxon>Embryophyta</taxon>
        <taxon>Tracheophyta</taxon>
        <taxon>Spermatophyta</taxon>
        <taxon>Magnoliopsida</taxon>
        <taxon>eudicotyledons</taxon>
        <taxon>Gunneridae</taxon>
        <taxon>Pentapetalae</taxon>
        <taxon>asterids</taxon>
        <taxon>lamiids</taxon>
        <taxon>Gentianales</taxon>
        <taxon>Rubiaceae</taxon>
        <taxon>Ixoroideae</taxon>
        <taxon>Gardenieae complex</taxon>
        <taxon>Bertiereae - Coffeeae clade</taxon>
        <taxon>Coffeeae</taxon>
        <taxon>Coffea</taxon>
    </lineage>
</organism>
<gene>
    <name evidence="6" type="ORF">GSCOC_T00017085001</name>
</gene>
<dbReference type="PANTHER" id="PTHR11064:SF196">
    <property type="entry name" value="NUCLEAR TRANSCRIPTION FACTOR Y SUBUNIT B-6"/>
    <property type="match status" value="1"/>
</dbReference>
<proteinExistence type="inferred from homology"/>
<dbReference type="InterPro" id="IPR027113">
    <property type="entry name" value="Transc_fact_NFYB/HAP3"/>
</dbReference>
<dbReference type="STRING" id="49390.A0A068V678"/>
<keyword evidence="7" id="KW-1185">Reference proteome</keyword>
<reference evidence="7" key="1">
    <citation type="journal article" date="2014" name="Science">
        <title>The coffee genome provides insight into the convergent evolution of caffeine biosynthesis.</title>
        <authorList>
            <person name="Denoeud F."/>
            <person name="Carretero-Paulet L."/>
            <person name="Dereeper A."/>
            <person name="Droc G."/>
            <person name="Guyot R."/>
            <person name="Pietrella M."/>
            <person name="Zheng C."/>
            <person name="Alberti A."/>
            <person name="Anthony F."/>
            <person name="Aprea G."/>
            <person name="Aury J.M."/>
            <person name="Bento P."/>
            <person name="Bernard M."/>
            <person name="Bocs S."/>
            <person name="Campa C."/>
            <person name="Cenci A."/>
            <person name="Combes M.C."/>
            <person name="Crouzillat D."/>
            <person name="Da Silva C."/>
            <person name="Daddiego L."/>
            <person name="De Bellis F."/>
            <person name="Dussert S."/>
            <person name="Garsmeur O."/>
            <person name="Gayraud T."/>
            <person name="Guignon V."/>
            <person name="Jahn K."/>
            <person name="Jamilloux V."/>
            <person name="Joet T."/>
            <person name="Labadie K."/>
            <person name="Lan T."/>
            <person name="Leclercq J."/>
            <person name="Lepelley M."/>
            <person name="Leroy T."/>
            <person name="Li L.T."/>
            <person name="Librado P."/>
            <person name="Lopez L."/>
            <person name="Munoz A."/>
            <person name="Noel B."/>
            <person name="Pallavicini A."/>
            <person name="Perrotta G."/>
            <person name="Poncet V."/>
            <person name="Pot D."/>
            <person name="Priyono X."/>
            <person name="Rigoreau M."/>
            <person name="Rouard M."/>
            <person name="Rozas J."/>
            <person name="Tranchant-Dubreuil C."/>
            <person name="VanBuren R."/>
            <person name="Zhang Q."/>
            <person name="Andrade A.C."/>
            <person name="Argout X."/>
            <person name="Bertrand B."/>
            <person name="de Kochko A."/>
            <person name="Graziosi G."/>
            <person name="Henry R.J."/>
            <person name="Jayarama X."/>
            <person name="Ming R."/>
            <person name="Nagai C."/>
            <person name="Rounsley S."/>
            <person name="Sankoff D."/>
            <person name="Giuliano G."/>
            <person name="Albert V.A."/>
            <person name="Wincker P."/>
            <person name="Lashermes P."/>
        </authorList>
    </citation>
    <scope>NUCLEOTIDE SEQUENCE [LARGE SCALE GENOMIC DNA]</scope>
    <source>
        <strain evidence="7">cv. DH200-94</strain>
    </source>
</reference>
<evidence type="ECO:0000259" key="5">
    <source>
        <dbReference type="Pfam" id="PF00808"/>
    </source>
</evidence>
<dbReference type="InterPro" id="IPR009072">
    <property type="entry name" value="Histone-fold"/>
</dbReference>
<dbReference type="CDD" id="cd22907">
    <property type="entry name" value="HFD_NFYB"/>
    <property type="match status" value="1"/>
</dbReference>
<comment type="similarity">
    <text evidence="1">Belongs to the NFYB/HAP3 subunit family.</text>
</comment>
<name>A0A068V678_COFCA</name>
<feature type="compositionally biased region" description="Low complexity" evidence="4">
    <location>
        <begin position="166"/>
        <end position="180"/>
    </location>
</feature>
<accession>A0A068V678</accession>
<dbReference type="Proteomes" id="UP000295252">
    <property type="component" value="Chromosome VII"/>
</dbReference>
<dbReference type="GO" id="GO:0046982">
    <property type="term" value="F:protein heterodimerization activity"/>
    <property type="evidence" value="ECO:0007669"/>
    <property type="project" value="InterPro"/>
</dbReference>
<evidence type="ECO:0000256" key="1">
    <source>
        <dbReference type="ARBA" id="ARBA00009053"/>
    </source>
</evidence>
<sequence length="307" mass="34693">MFCAIYFRVATTNQLQNEEKFTGSSTNLKLLSFVECGMVIFLCFQDAEWPSSYVIQVQAARAVDRSDSVDGGSHDVSETTCLVTELFSYNDGLEEFFILELSLLEEKVNKTCSQSYYVLLGIDFVDMNCLAGPSKGAVDGTYLKEIKWAALVIREPGDAASHVATNPSASGSNVNNNNNSGTPDPYPRHHPDYLVPITNILCIMKRILPPNAKVSEEVKTTIQECLSEYTHFITGEANERCHCEQRKTITAEDLLYAYARLGFRNYCWKNGYIHCRVNEKICSHNGTLERIQDNYLSFIHVYRIHVY</sequence>
<dbReference type="GO" id="GO:0000978">
    <property type="term" value="F:RNA polymerase II cis-regulatory region sequence-specific DNA binding"/>
    <property type="evidence" value="ECO:0007669"/>
    <property type="project" value="TreeGrafter"/>
</dbReference>
<feature type="region of interest" description="Disordered" evidence="4">
    <location>
        <begin position="162"/>
        <end position="188"/>
    </location>
</feature>
<evidence type="ECO:0000256" key="2">
    <source>
        <dbReference type="ARBA" id="ARBA00023015"/>
    </source>
</evidence>
<evidence type="ECO:0000313" key="6">
    <source>
        <dbReference type="EMBL" id="CDP16072.1"/>
    </source>
</evidence>
<evidence type="ECO:0000256" key="3">
    <source>
        <dbReference type="ARBA" id="ARBA00023163"/>
    </source>
</evidence>
<protein>
    <recommendedName>
        <fullName evidence="5">Transcription factor CBF/NF-Y/archaeal histone domain-containing protein</fullName>
    </recommendedName>
</protein>
<dbReference type="Gramene" id="CDP16072">
    <property type="protein sequence ID" value="CDP16072"/>
    <property type="gene ID" value="GSCOC_T00017085001"/>
</dbReference>
<dbReference type="InParanoid" id="A0A068V678"/>
<dbReference type="GO" id="GO:0016602">
    <property type="term" value="C:CCAAT-binding factor complex"/>
    <property type="evidence" value="ECO:0007669"/>
    <property type="project" value="InterPro"/>
</dbReference>
<keyword evidence="2" id="KW-0805">Transcription regulation</keyword>
<dbReference type="SUPFAM" id="SSF47113">
    <property type="entry name" value="Histone-fold"/>
    <property type="match status" value="1"/>
</dbReference>